<organism evidence="3 4">
    <name type="scientific">Mycena indigotica</name>
    <dbReference type="NCBI Taxonomy" id="2126181"/>
    <lineage>
        <taxon>Eukaryota</taxon>
        <taxon>Fungi</taxon>
        <taxon>Dikarya</taxon>
        <taxon>Basidiomycota</taxon>
        <taxon>Agaricomycotina</taxon>
        <taxon>Agaricomycetes</taxon>
        <taxon>Agaricomycetidae</taxon>
        <taxon>Agaricales</taxon>
        <taxon>Marasmiineae</taxon>
        <taxon>Mycenaceae</taxon>
        <taxon>Mycena</taxon>
    </lineage>
</organism>
<feature type="signal peptide" evidence="2">
    <location>
        <begin position="1"/>
        <end position="19"/>
    </location>
</feature>
<accession>A0A8H6S801</accession>
<dbReference type="GeneID" id="59350304"/>
<dbReference type="OrthoDB" id="2998394at2759"/>
<dbReference type="RefSeq" id="XP_037215620.1">
    <property type="nucleotide sequence ID" value="XM_037367788.1"/>
</dbReference>
<feature type="chain" id="PRO_5034400995" evidence="2">
    <location>
        <begin position="20"/>
        <end position="463"/>
    </location>
</feature>
<evidence type="ECO:0000256" key="1">
    <source>
        <dbReference type="SAM" id="MobiDB-lite"/>
    </source>
</evidence>
<dbReference type="InterPro" id="IPR046521">
    <property type="entry name" value="DUF6698"/>
</dbReference>
<dbReference type="AlphaFoldDB" id="A0A8H6S801"/>
<protein>
    <submittedName>
        <fullName evidence="3">Uncharacterized protein</fullName>
    </submittedName>
</protein>
<proteinExistence type="predicted"/>
<sequence length="463" mass="50846">MPSIILLTSFLYCTPRSVGMPESEAIPDPNNPTPAPSSTIPVLIPPSTSLTAEQHAFYQDILDHLGLTVPSAASSGIPSVLGKRKIGPPRNAQAHFFLIDAAKFVPRGADAFWNMKRILTYGCLKSFPTAGAARIDDLPPSERAGHHADIFAKIMSTCRIDLLPVLQHIYHDSNARPAVWQALCDRMAKAASEARTQDTNTFKNSLRILLPIPGSDCLFPPIEQGIAKSKRGLAHPQLRMLIMPWKDRVLFPPLIYGPPANPTPTLSPEAQTIYDKIVASQYTPSCKYFPSFCYPDGQWNPDAYLENLFTGVAIWRGIRLLFVSRSGAINAADDELSYGCLAAIHNIRRVTAHMVAYVVVQVMFGYPSAVLLSGQTRSPKKYKFTVLYQKVLDAFADDSDPDRPEWGKETLDWLTERVFGEGDDNLSDGSDCDGAASEDEAVAQRRRRASQRVLADATNSGGT</sequence>
<dbReference type="EMBL" id="JACAZF010000010">
    <property type="protein sequence ID" value="KAF7293457.1"/>
    <property type="molecule type" value="Genomic_DNA"/>
</dbReference>
<reference evidence="3" key="1">
    <citation type="submission" date="2020-05" db="EMBL/GenBank/DDBJ databases">
        <title>Mycena genomes resolve the evolution of fungal bioluminescence.</title>
        <authorList>
            <person name="Tsai I.J."/>
        </authorList>
    </citation>
    <scope>NUCLEOTIDE SEQUENCE</scope>
    <source>
        <strain evidence="3">171206Taipei</strain>
    </source>
</reference>
<keyword evidence="4" id="KW-1185">Reference proteome</keyword>
<evidence type="ECO:0000313" key="3">
    <source>
        <dbReference type="EMBL" id="KAF7293457.1"/>
    </source>
</evidence>
<feature type="region of interest" description="Disordered" evidence="1">
    <location>
        <begin position="422"/>
        <end position="463"/>
    </location>
</feature>
<evidence type="ECO:0000256" key="2">
    <source>
        <dbReference type="SAM" id="SignalP"/>
    </source>
</evidence>
<dbReference type="Proteomes" id="UP000636479">
    <property type="component" value="Unassembled WGS sequence"/>
</dbReference>
<comment type="caution">
    <text evidence="3">The sequence shown here is derived from an EMBL/GenBank/DDBJ whole genome shotgun (WGS) entry which is preliminary data.</text>
</comment>
<name>A0A8H6S801_9AGAR</name>
<evidence type="ECO:0000313" key="4">
    <source>
        <dbReference type="Proteomes" id="UP000636479"/>
    </source>
</evidence>
<keyword evidence="2" id="KW-0732">Signal</keyword>
<gene>
    <name evidence="3" type="ORF">MIND_01123400</name>
</gene>
<dbReference type="Pfam" id="PF20414">
    <property type="entry name" value="DUF6698"/>
    <property type="match status" value="1"/>
</dbReference>